<reference evidence="4" key="1">
    <citation type="submission" date="2015-04" db="EMBL/GenBank/DDBJ databases">
        <title>The genome sequence of the plant pathogenic Rhizarian Plasmodiophora brassicae reveals insights in its biotrophic life cycle and the origin of chitin synthesis.</title>
        <authorList>
            <person name="Schwelm A."/>
            <person name="Fogelqvist J."/>
            <person name="Knaust A."/>
            <person name="Julke S."/>
            <person name="Lilja T."/>
            <person name="Dhandapani V."/>
            <person name="Bonilla-Rosso G."/>
            <person name="Karlsson M."/>
            <person name="Shevchenko A."/>
            <person name="Choi S.R."/>
            <person name="Kim H.G."/>
            <person name="Park J.Y."/>
            <person name="Lim Y.P."/>
            <person name="Ludwig-Muller J."/>
            <person name="Dixelius C."/>
        </authorList>
    </citation>
    <scope>NUCLEOTIDE SEQUENCE</scope>
    <source>
        <tissue evidence="4">Potato root galls</tissue>
    </source>
</reference>
<feature type="signal peptide" evidence="3">
    <location>
        <begin position="1"/>
        <end position="21"/>
    </location>
</feature>
<evidence type="ECO:0000313" key="4">
    <source>
        <dbReference type="EMBL" id="CRZ11087.1"/>
    </source>
</evidence>
<dbReference type="EMBL" id="HACM01010645">
    <property type="protein sequence ID" value="CRZ11087.1"/>
    <property type="molecule type" value="Transcribed_RNA"/>
</dbReference>
<accession>A0A0H5RBV6</accession>
<keyword evidence="2" id="KW-1133">Transmembrane helix</keyword>
<name>A0A0H5RBV6_9EUKA</name>
<dbReference type="AlphaFoldDB" id="A0A0H5RBV6"/>
<feature type="transmembrane region" description="Helical" evidence="2">
    <location>
        <begin position="144"/>
        <end position="165"/>
    </location>
</feature>
<organism evidence="4">
    <name type="scientific">Spongospora subterranea</name>
    <dbReference type="NCBI Taxonomy" id="70186"/>
    <lineage>
        <taxon>Eukaryota</taxon>
        <taxon>Sar</taxon>
        <taxon>Rhizaria</taxon>
        <taxon>Endomyxa</taxon>
        <taxon>Phytomyxea</taxon>
        <taxon>Plasmodiophorida</taxon>
        <taxon>Plasmodiophoridae</taxon>
        <taxon>Spongospora</taxon>
    </lineage>
</organism>
<feature type="region of interest" description="Disordered" evidence="1">
    <location>
        <begin position="90"/>
        <end position="116"/>
    </location>
</feature>
<proteinExistence type="predicted"/>
<evidence type="ECO:0000256" key="1">
    <source>
        <dbReference type="SAM" id="MobiDB-lite"/>
    </source>
</evidence>
<evidence type="ECO:0000256" key="2">
    <source>
        <dbReference type="SAM" id="Phobius"/>
    </source>
</evidence>
<evidence type="ECO:0000256" key="3">
    <source>
        <dbReference type="SAM" id="SignalP"/>
    </source>
</evidence>
<feature type="chain" id="PRO_5005223144" evidence="3">
    <location>
        <begin position="22"/>
        <end position="193"/>
    </location>
</feature>
<keyword evidence="2" id="KW-0812">Transmembrane</keyword>
<protein>
    <submittedName>
        <fullName evidence="4">Uncharacterized protein</fullName>
    </submittedName>
</protein>
<sequence length="193" mass="20947">MPFMMPRLTLVIVLVISSALGLDDLPASSENGNGTGGVTVNSILVIRRPVDNDIGSGEDKGVHRPRVRLIVIMRRHRQLTGQSPLRSHVFPRSLPSYADDESGSSQEPVLGDKGTMQNADDHLLQKDADVPPGAVNYSLLDPQLIALVIFCMGTFGGIVLFIAYLRLREPSRELCPPDHKSYSPLLLPVDASA</sequence>
<keyword evidence="2" id="KW-0472">Membrane</keyword>
<keyword evidence="3" id="KW-0732">Signal</keyword>